<keyword evidence="1" id="KW-1133">Transmembrane helix</keyword>
<sequence length="248" mass="28477">MLHKIRTIGKGISGLGVGITFISYYQSIKDEKLRKNYDSLLQKHMELENLIANSKYDAVTGQYIDDKLSSLSSTFSSQSSSISETVNKLKNSSADTPKSTMDYHLNELIKNTTNSNKTLDDILSVLNEWTGRKNITGSPGGGNGDLFSTIKAFMENYSNMLNNLDLEQLGALFHLLASLFILFFLFSIIVVTYNELFLNYFKLEEKYPKLAYYIKLRRKFQQYYLFLNFILIIITLCSIIFINYTRLF</sequence>
<geneLocation type="mitochondrion" evidence="2"/>
<evidence type="ECO:0000313" key="2">
    <source>
        <dbReference type="EMBL" id="QKS32168.1"/>
    </source>
</evidence>
<keyword evidence="2" id="KW-0540">Nuclease</keyword>
<protein>
    <submittedName>
        <fullName evidence="2">LAGLIDADG endonuclease</fullName>
    </submittedName>
</protein>
<keyword evidence="2" id="KW-0378">Hydrolase</keyword>
<keyword evidence="2" id="KW-0496">Mitochondrion</keyword>
<dbReference type="AlphaFoldDB" id="A0A7D4V5A1"/>
<keyword evidence="2" id="KW-0255">Endonuclease</keyword>
<name>A0A7D4V5A1_9AGAM</name>
<dbReference type="EMBL" id="MT176429">
    <property type="protein sequence ID" value="QKS32168.1"/>
    <property type="molecule type" value="Genomic_DNA"/>
</dbReference>
<keyword evidence="1" id="KW-0472">Membrane</keyword>
<dbReference type="GO" id="GO:0004519">
    <property type="term" value="F:endonuclease activity"/>
    <property type="evidence" value="ECO:0007669"/>
    <property type="project" value="UniProtKB-KW"/>
</dbReference>
<keyword evidence="1" id="KW-0812">Transmembrane</keyword>
<feature type="transmembrane region" description="Helical" evidence="1">
    <location>
        <begin position="171"/>
        <end position="193"/>
    </location>
</feature>
<reference evidence="2" key="1">
    <citation type="journal article" name="Front. Microbiol.">
        <title>The First Mitochondrial Genome for Geastrales (Sphaerobolus stellatus) Reveals Intron Dynamics and Large-Scale Gene Rearrangements of Basidiomycota.</title>
        <authorList>
            <person name="Ye J."/>
            <person name="Cheng J."/>
            <person name="Ren Y."/>
            <person name="Liao W."/>
            <person name="Li Q."/>
        </authorList>
    </citation>
    <scope>NUCLEOTIDE SEQUENCE</scope>
</reference>
<proteinExistence type="predicted"/>
<organism evidence="2">
    <name type="scientific">Sphaerobolus stellatus</name>
    <dbReference type="NCBI Taxonomy" id="68786"/>
    <lineage>
        <taxon>Eukaryota</taxon>
        <taxon>Fungi</taxon>
        <taxon>Dikarya</taxon>
        <taxon>Basidiomycota</taxon>
        <taxon>Agaricomycotina</taxon>
        <taxon>Agaricomycetes</taxon>
        <taxon>Phallomycetidae</taxon>
        <taxon>Geastrales</taxon>
        <taxon>Sphaerobolaceae</taxon>
        <taxon>Sphaerobolus</taxon>
    </lineage>
</organism>
<gene>
    <name evidence="2" type="primary">orf248</name>
</gene>
<evidence type="ECO:0000256" key="1">
    <source>
        <dbReference type="SAM" id="Phobius"/>
    </source>
</evidence>
<feature type="transmembrane region" description="Helical" evidence="1">
    <location>
        <begin position="223"/>
        <end position="244"/>
    </location>
</feature>
<accession>A0A7D4V5A1</accession>